<feature type="region of interest" description="Disordered" evidence="2">
    <location>
        <begin position="230"/>
        <end position="249"/>
    </location>
</feature>
<evidence type="ECO:0008006" key="5">
    <source>
        <dbReference type="Google" id="ProtNLM"/>
    </source>
</evidence>
<gene>
    <name evidence="3" type="ORF">BN1708_014136</name>
</gene>
<keyword evidence="1" id="KW-0175">Coiled coil</keyword>
<protein>
    <recommendedName>
        <fullName evidence="5">RNase H type-1 domain-containing protein</fullName>
    </recommendedName>
</protein>
<keyword evidence="4" id="KW-1185">Reference proteome</keyword>
<feature type="coiled-coil region" evidence="1">
    <location>
        <begin position="74"/>
        <end position="129"/>
    </location>
</feature>
<reference evidence="3 4" key="1">
    <citation type="submission" date="2015-05" db="EMBL/GenBank/DDBJ databases">
        <authorList>
            <person name="Wang D.B."/>
            <person name="Wang M."/>
        </authorList>
    </citation>
    <scope>NUCLEOTIDE SEQUENCE [LARGE SCALE GENOMIC DNA]</scope>
    <source>
        <strain evidence="3">VL1</strain>
    </source>
</reference>
<evidence type="ECO:0000256" key="1">
    <source>
        <dbReference type="SAM" id="Coils"/>
    </source>
</evidence>
<dbReference type="GO" id="GO:0003676">
    <property type="term" value="F:nucleic acid binding"/>
    <property type="evidence" value="ECO:0007669"/>
    <property type="project" value="InterPro"/>
</dbReference>
<feature type="compositionally biased region" description="Polar residues" evidence="2">
    <location>
        <begin position="193"/>
        <end position="208"/>
    </location>
</feature>
<dbReference type="InterPro" id="IPR036397">
    <property type="entry name" value="RNaseH_sf"/>
</dbReference>
<dbReference type="EMBL" id="CVQH01018335">
    <property type="protein sequence ID" value="CRK25091.1"/>
    <property type="molecule type" value="Genomic_DNA"/>
</dbReference>
<name>A0A0G4LSP4_VERLO</name>
<feature type="region of interest" description="Disordered" evidence="2">
    <location>
        <begin position="1"/>
        <end position="67"/>
    </location>
</feature>
<organism evidence="3 4">
    <name type="scientific">Verticillium longisporum</name>
    <name type="common">Verticillium dahliae var. longisporum</name>
    <dbReference type="NCBI Taxonomy" id="100787"/>
    <lineage>
        <taxon>Eukaryota</taxon>
        <taxon>Fungi</taxon>
        <taxon>Dikarya</taxon>
        <taxon>Ascomycota</taxon>
        <taxon>Pezizomycotina</taxon>
        <taxon>Sordariomycetes</taxon>
        <taxon>Hypocreomycetidae</taxon>
        <taxon>Glomerellales</taxon>
        <taxon>Plectosphaerellaceae</taxon>
        <taxon>Verticillium</taxon>
    </lineage>
</organism>
<feature type="region of interest" description="Disordered" evidence="2">
    <location>
        <begin position="286"/>
        <end position="358"/>
    </location>
</feature>
<sequence length="554" mass="60613">MSRPKEMETVVQSSANVEPANQRTKVIENQENDDATEGEASAAKAAGGGRTKRTTARGSAPPAKVGWLDNNSTLEALQEQMKEHNGLLKTALEAGQAQMAICESMHEDNRLLNQELRAVSDELRRVKDEFGAVKKEIGAIKDEIGTIKAELRTTEAQGVVEVQKMQERLDAVMAVVSGQSSPNPSYADIARTPPTSQPSNVRSVTSMNTTPSTFTDRLFCTIDASRVEETDKNKQLEVQGGDGGSEECEQGQDCLARRATTFWVNLNTLPDNHPLAATERRMTKRFTSPLQNTPRHTREYRSTIWRSSAHSRSVRGKNEWRESRTRTQQKPSKGAGGEVAPSSLRARQSGAKWSASGGVLRPSRTAQLMVAATLGTRDEQNPFTAELAAMSRALDALPLQLQYGNITILTRNKAATQAVSRPHHQSGQEDIRRIYATFGKLRSRGNSVSIRWIPTGTEGDLTRTAKGAAKRSANPQKLPVRSPYRAASTTLAAARKDQADCQTLPDEVGKYSKRIGTALPGKHTRRIYDALTAAQARKQQTIFSSDARDGPRNG</sequence>
<feature type="compositionally biased region" description="Polar residues" evidence="2">
    <location>
        <begin position="10"/>
        <end position="29"/>
    </location>
</feature>
<feature type="compositionally biased region" description="Basic and acidic residues" evidence="2">
    <location>
        <begin position="316"/>
        <end position="325"/>
    </location>
</feature>
<dbReference type="Proteomes" id="UP000044602">
    <property type="component" value="Unassembled WGS sequence"/>
</dbReference>
<accession>A0A0G4LSP4</accession>
<proteinExistence type="predicted"/>
<dbReference type="AlphaFoldDB" id="A0A0G4LSP4"/>
<evidence type="ECO:0000313" key="3">
    <source>
        <dbReference type="EMBL" id="CRK25091.1"/>
    </source>
</evidence>
<feature type="region of interest" description="Disordered" evidence="2">
    <location>
        <begin position="180"/>
        <end position="208"/>
    </location>
</feature>
<evidence type="ECO:0000256" key="2">
    <source>
        <dbReference type="SAM" id="MobiDB-lite"/>
    </source>
</evidence>
<evidence type="ECO:0000313" key="4">
    <source>
        <dbReference type="Proteomes" id="UP000044602"/>
    </source>
</evidence>
<dbReference type="Gene3D" id="3.30.420.10">
    <property type="entry name" value="Ribonuclease H-like superfamily/Ribonuclease H"/>
    <property type="match status" value="1"/>
</dbReference>